<feature type="domain" description="DUF4046" evidence="1">
    <location>
        <begin position="171"/>
        <end position="250"/>
    </location>
</feature>
<evidence type="ECO:0000259" key="1">
    <source>
        <dbReference type="Pfam" id="PF13255"/>
    </source>
</evidence>
<organism evidence="2 3">
    <name type="scientific">Alicyclobacillus mengziensis</name>
    <dbReference type="NCBI Taxonomy" id="2931921"/>
    <lineage>
        <taxon>Bacteria</taxon>
        <taxon>Bacillati</taxon>
        <taxon>Bacillota</taxon>
        <taxon>Bacilli</taxon>
        <taxon>Bacillales</taxon>
        <taxon>Alicyclobacillaceae</taxon>
        <taxon>Alicyclobacillus</taxon>
    </lineage>
</organism>
<keyword evidence="3" id="KW-1185">Reference proteome</keyword>
<dbReference type="AlphaFoldDB" id="A0A9X7Z409"/>
<dbReference type="InterPro" id="IPR025119">
    <property type="entry name" value="DUF4046"/>
</dbReference>
<proteinExistence type="predicted"/>
<dbReference type="RefSeq" id="WP_206654852.1">
    <property type="nucleotide sequence ID" value="NZ_CP071182.1"/>
</dbReference>
<dbReference type="EMBL" id="CP071182">
    <property type="protein sequence ID" value="QSO45484.1"/>
    <property type="molecule type" value="Genomic_DNA"/>
</dbReference>
<accession>A0A9X7Z409</accession>
<feature type="domain" description="DUF4046" evidence="1">
    <location>
        <begin position="260"/>
        <end position="328"/>
    </location>
</feature>
<gene>
    <name evidence="2" type="ORF">JZ786_12960</name>
</gene>
<feature type="domain" description="DUF4046" evidence="1">
    <location>
        <begin position="7"/>
        <end position="91"/>
    </location>
</feature>
<dbReference type="Pfam" id="PF13255">
    <property type="entry name" value="DUF4046"/>
    <property type="match status" value="3"/>
</dbReference>
<sequence>MYEADRIVTLFEDVLSKRRHAFPPYFFTGRNGKFAAKVIIRHLIEGKLQWSREEICTKLSRTVLEHYRLSGMVKLYFHGSAFEVLDNAYPNEFMPWELIHGRKHLFTGDDGRQMAQLAISWMIVDKWKGCAPNCTELTTAVFEEYSLGFVLRKFYDGSPWKALQDTGYLQLMPWETKKAPRGFWHGQQGRSNANVATKWLIEEKLQIPLQDVPKTISYRHFQMYGLGNMLKVVFRGSPYEAVEAVYPNTFHPWEFSCVGNGFWQGEAGAVHAKEAIRWLIFDVLHLEREEIPSRLHIETFRSYGLGGMLSIRFQNNISKALNFAFPGQFMTMESLQAKNTVQPPTPAPP</sequence>
<evidence type="ECO:0000313" key="2">
    <source>
        <dbReference type="EMBL" id="QSO45484.1"/>
    </source>
</evidence>
<dbReference type="KEGG" id="afx:JZ786_12960"/>
<name>A0A9X7Z409_9BACL</name>
<reference evidence="2 3" key="1">
    <citation type="submission" date="2021-02" db="EMBL/GenBank/DDBJ databases">
        <title>Alicyclobacillus curvatus sp. nov. and Alicyclobacillus mengziensis sp. nov., two acidophilic bacteria isolated from acid mine drainage.</title>
        <authorList>
            <person name="Huang Y."/>
        </authorList>
    </citation>
    <scope>NUCLEOTIDE SEQUENCE [LARGE SCALE GENOMIC DNA]</scope>
    <source>
        <strain evidence="2 3">S30H14</strain>
    </source>
</reference>
<evidence type="ECO:0000313" key="3">
    <source>
        <dbReference type="Proteomes" id="UP000663505"/>
    </source>
</evidence>
<protein>
    <recommendedName>
        <fullName evidence="1">DUF4046 domain-containing protein</fullName>
    </recommendedName>
</protein>
<dbReference type="Proteomes" id="UP000663505">
    <property type="component" value="Chromosome"/>
</dbReference>